<dbReference type="SUPFAM" id="SSF53756">
    <property type="entry name" value="UDP-Glycosyltransferase/glycogen phosphorylase"/>
    <property type="match status" value="1"/>
</dbReference>
<gene>
    <name evidence="3" type="ORF">C1H87_11875</name>
</gene>
<dbReference type="PANTHER" id="PTHR30160:SF22">
    <property type="entry name" value="LIPOPOLYSACCHARIDE CORE BIOSYNTHESIS PROTEIN"/>
    <property type="match status" value="1"/>
</dbReference>
<organism evidence="3 4">
    <name type="scientific">Flavivirga eckloniae</name>
    <dbReference type="NCBI Taxonomy" id="1803846"/>
    <lineage>
        <taxon>Bacteria</taxon>
        <taxon>Pseudomonadati</taxon>
        <taxon>Bacteroidota</taxon>
        <taxon>Flavobacteriia</taxon>
        <taxon>Flavobacteriales</taxon>
        <taxon>Flavobacteriaceae</taxon>
        <taxon>Flavivirga</taxon>
    </lineage>
</organism>
<sequence>MGDVAMTVPVLRAFSQKHPEVKVTVLTRAFFAPFFRDLKNITVFPAEVKGKHKGVLGLYKLYKALKRLEIDAVADMHNVLRSNILKVFFTGKRFIQIDKGRAEKKALISGENFEQLKTTHQRYVDVLEALGFRLDLSNPTFPNKSTLNKKLQTLVGTDSKKIIGIAPFAAHEGKMYPLDLMKEVISMLSKEYKVVLFGGGTKEVAILNDFEEGLEGVKSLAGKLSLDEELDVISNLEIMVSMDSGNAHIAAMLGVKVVTIWGVTHPFSGFAPFNQPSDYALLSNRDQYPEIPTSIYGNKYPEDYKEALGSISPKEIIEKIRDII</sequence>
<dbReference type="Proteomes" id="UP000235826">
    <property type="component" value="Chromosome"/>
</dbReference>
<dbReference type="GO" id="GO:0009244">
    <property type="term" value="P:lipopolysaccharide core region biosynthetic process"/>
    <property type="evidence" value="ECO:0007669"/>
    <property type="project" value="TreeGrafter"/>
</dbReference>
<name>A0A2K9PX27_9FLAO</name>
<dbReference type="InterPro" id="IPR051199">
    <property type="entry name" value="LPS_LOS_Heptosyltrfase"/>
</dbReference>
<dbReference type="Gene3D" id="3.40.50.2000">
    <property type="entry name" value="Glycogen Phosphorylase B"/>
    <property type="match status" value="2"/>
</dbReference>
<reference evidence="3 4" key="1">
    <citation type="submission" date="2018-01" db="EMBL/GenBank/DDBJ databases">
        <title>Complete genome sequence of Flavivirga eckloniae ECD14 isolated from seaweed Ecklonia cava.</title>
        <authorList>
            <person name="Lee J.H."/>
            <person name="Baik K.S."/>
            <person name="Seong C.N."/>
        </authorList>
    </citation>
    <scope>NUCLEOTIDE SEQUENCE [LARGE SCALE GENOMIC DNA]</scope>
    <source>
        <strain evidence="3 4">ECD14</strain>
    </source>
</reference>
<keyword evidence="2 3" id="KW-0808">Transferase</keyword>
<dbReference type="OrthoDB" id="9768048at2"/>
<evidence type="ECO:0000256" key="1">
    <source>
        <dbReference type="ARBA" id="ARBA00022676"/>
    </source>
</evidence>
<dbReference type="EMBL" id="CP025791">
    <property type="protein sequence ID" value="AUP81604.1"/>
    <property type="molecule type" value="Genomic_DNA"/>
</dbReference>
<evidence type="ECO:0000256" key="2">
    <source>
        <dbReference type="ARBA" id="ARBA00022679"/>
    </source>
</evidence>
<dbReference type="PANTHER" id="PTHR30160">
    <property type="entry name" value="TETRAACYLDISACCHARIDE 4'-KINASE-RELATED"/>
    <property type="match status" value="1"/>
</dbReference>
<dbReference type="AlphaFoldDB" id="A0A2K9PX27"/>
<protein>
    <submittedName>
        <fullName evidence="3">ADP-heptose--LPS heptosyltransferase RfaF</fullName>
    </submittedName>
</protein>
<dbReference type="CDD" id="cd03789">
    <property type="entry name" value="GT9_LPS_heptosyltransferase"/>
    <property type="match status" value="1"/>
</dbReference>
<keyword evidence="4" id="KW-1185">Reference proteome</keyword>
<dbReference type="KEGG" id="fek:C1H87_11875"/>
<keyword evidence="1" id="KW-0328">Glycosyltransferase</keyword>
<dbReference type="InterPro" id="IPR002201">
    <property type="entry name" value="Glyco_trans_9"/>
</dbReference>
<accession>A0A2K9PX27</accession>
<dbReference type="GO" id="GO:0008713">
    <property type="term" value="F:ADP-heptose-lipopolysaccharide heptosyltransferase activity"/>
    <property type="evidence" value="ECO:0007669"/>
    <property type="project" value="TreeGrafter"/>
</dbReference>
<dbReference type="GO" id="GO:0005829">
    <property type="term" value="C:cytosol"/>
    <property type="evidence" value="ECO:0007669"/>
    <property type="project" value="TreeGrafter"/>
</dbReference>
<evidence type="ECO:0000313" key="3">
    <source>
        <dbReference type="EMBL" id="AUP81604.1"/>
    </source>
</evidence>
<dbReference type="Pfam" id="PF01075">
    <property type="entry name" value="Glyco_transf_9"/>
    <property type="match status" value="1"/>
</dbReference>
<proteinExistence type="predicted"/>
<evidence type="ECO:0000313" key="4">
    <source>
        <dbReference type="Proteomes" id="UP000235826"/>
    </source>
</evidence>